<dbReference type="GO" id="GO:0046872">
    <property type="term" value="F:metal ion binding"/>
    <property type="evidence" value="ECO:0007669"/>
    <property type="project" value="UniProtKB-KW"/>
</dbReference>
<organism evidence="4 5">
    <name type="scientific">Shimia aestuarii</name>
    <dbReference type="NCBI Taxonomy" id="254406"/>
    <lineage>
        <taxon>Bacteria</taxon>
        <taxon>Pseudomonadati</taxon>
        <taxon>Pseudomonadota</taxon>
        <taxon>Alphaproteobacteria</taxon>
        <taxon>Rhodobacterales</taxon>
        <taxon>Roseobacteraceae</taxon>
    </lineage>
</organism>
<dbReference type="InterPro" id="IPR050748">
    <property type="entry name" value="Glycosyltrans_8_dom-fam"/>
</dbReference>
<keyword evidence="2 4" id="KW-0808">Transferase</keyword>
<dbReference type="EMBL" id="FOTQ01000001">
    <property type="protein sequence ID" value="SFL77529.1"/>
    <property type="molecule type" value="Genomic_DNA"/>
</dbReference>
<evidence type="ECO:0000256" key="1">
    <source>
        <dbReference type="ARBA" id="ARBA00022676"/>
    </source>
</evidence>
<dbReference type="PANTHER" id="PTHR13778">
    <property type="entry name" value="GLYCOSYLTRANSFERASE 8 DOMAIN-CONTAINING PROTEIN"/>
    <property type="match status" value="1"/>
</dbReference>
<evidence type="ECO:0000256" key="2">
    <source>
        <dbReference type="ARBA" id="ARBA00022679"/>
    </source>
</evidence>
<name>A0A1I4KFW6_9RHOB</name>
<keyword evidence="5" id="KW-1185">Reference proteome</keyword>
<keyword evidence="3" id="KW-0479">Metal-binding</keyword>
<gene>
    <name evidence="4" type="ORF">SAMN04488042_1011458</name>
</gene>
<dbReference type="Pfam" id="PF01501">
    <property type="entry name" value="Glyco_transf_8"/>
    <property type="match status" value="1"/>
</dbReference>
<evidence type="ECO:0000256" key="3">
    <source>
        <dbReference type="ARBA" id="ARBA00022723"/>
    </source>
</evidence>
<dbReference type="STRING" id="254406.SAMN04488042_1011458"/>
<dbReference type="PANTHER" id="PTHR13778:SF47">
    <property type="entry name" value="LIPOPOLYSACCHARIDE 1,3-GALACTOSYLTRANSFERASE"/>
    <property type="match status" value="1"/>
</dbReference>
<evidence type="ECO:0000313" key="5">
    <source>
        <dbReference type="Proteomes" id="UP000199144"/>
    </source>
</evidence>
<evidence type="ECO:0000313" key="4">
    <source>
        <dbReference type="EMBL" id="SFL77529.1"/>
    </source>
</evidence>
<reference evidence="4 5" key="1">
    <citation type="submission" date="2016-10" db="EMBL/GenBank/DDBJ databases">
        <authorList>
            <person name="de Groot N.N."/>
        </authorList>
    </citation>
    <scope>NUCLEOTIDE SEQUENCE [LARGE SCALE GENOMIC DNA]</scope>
    <source>
        <strain evidence="4 5">DSM 15283</strain>
    </source>
</reference>
<dbReference type="Proteomes" id="UP000199144">
    <property type="component" value="Unassembled WGS sequence"/>
</dbReference>
<proteinExistence type="predicted"/>
<dbReference type="InterPro" id="IPR029044">
    <property type="entry name" value="Nucleotide-diphossugar_trans"/>
</dbReference>
<accession>A0A1I4KFW6</accession>
<sequence>MTPQAPTHNKAVIFTVDAGWLGYALLAAQRIITLSRPRDFDIIIASLEPLPIPRPLADLGIRNEVLNLNERMRAENLPLRWLPSIAYLRLWLPDIFQDQYDRILYLDADTYLCSPDLSRLFDIDLGPHALAAALDKEHFWQGEKPIIDFENHGIAANRYFNSGVLLIDTSAFAEQGLLAEMLAVNQSGITLKYHDQSLLNMAVQGQFAELSPRWNWQFPNRFPAYTRMARPCLIHFSSNPRPWHGYEKETRFPRPIIETYAGGDTSVPPDRKPLREPLWHQLDNLIGHVQYLPRYLRYMSRHKHPFETRL</sequence>
<dbReference type="GO" id="GO:0016757">
    <property type="term" value="F:glycosyltransferase activity"/>
    <property type="evidence" value="ECO:0007669"/>
    <property type="project" value="UniProtKB-KW"/>
</dbReference>
<dbReference type="AlphaFoldDB" id="A0A1I4KFW6"/>
<dbReference type="CDD" id="cd04194">
    <property type="entry name" value="GT8_A4GalT_like"/>
    <property type="match status" value="1"/>
</dbReference>
<dbReference type="RefSeq" id="WP_165610025.1">
    <property type="nucleotide sequence ID" value="NZ_FOTQ01000001.1"/>
</dbReference>
<keyword evidence="1" id="KW-0328">Glycosyltransferase</keyword>
<dbReference type="Gene3D" id="3.90.550.10">
    <property type="entry name" value="Spore Coat Polysaccharide Biosynthesis Protein SpsA, Chain A"/>
    <property type="match status" value="1"/>
</dbReference>
<dbReference type="InterPro" id="IPR002495">
    <property type="entry name" value="Glyco_trans_8"/>
</dbReference>
<dbReference type="SUPFAM" id="SSF53448">
    <property type="entry name" value="Nucleotide-diphospho-sugar transferases"/>
    <property type="match status" value="1"/>
</dbReference>
<protein>
    <submittedName>
        <fullName evidence="4">Glycosyl transferase family 8</fullName>
    </submittedName>
</protein>